<feature type="compositionally biased region" description="Basic residues" evidence="6">
    <location>
        <begin position="305"/>
        <end position="314"/>
    </location>
</feature>
<feature type="transmembrane region" description="Helical" evidence="5">
    <location>
        <begin position="140"/>
        <end position="161"/>
    </location>
</feature>
<keyword evidence="3 5" id="KW-1133">Transmembrane helix</keyword>
<dbReference type="PANTHER" id="PTHR11073">
    <property type="entry name" value="CALRETICULIN AND CALNEXIN"/>
    <property type="match status" value="1"/>
</dbReference>
<evidence type="ECO:0000256" key="5">
    <source>
        <dbReference type="RuleBase" id="RU362126"/>
    </source>
</evidence>
<evidence type="ECO:0000256" key="4">
    <source>
        <dbReference type="ARBA" id="ARBA00023136"/>
    </source>
</evidence>
<dbReference type="Gene3D" id="2.10.250.10">
    <property type="entry name" value="Calreticulin/calnexin, P domain"/>
    <property type="match status" value="1"/>
</dbReference>
<evidence type="ECO:0000313" key="8">
    <source>
        <dbReference type="WBParaSite" id="nRc.2.0.1.t23704-RA"/>
    </source>
</evidence>
<dbReference type="OMA" id="TANDKPW"/>
<dbReference type="InterPro" id="IPR009033">
    <property type="entry name" value="Calreticulin/calnexin_P_dom_sf"/>
</dbReference>
<dbReference type="SUPFAM" id="SSF63887">
    <property type="entry name" value="P-domain of calnexin/calreticulin"/>
    <property type="match status" value="1"/>
</dbReference>
<evidence type="ECO:0000256" key="2">
    <source>
        <dbReference type="ARBA" id="ARBA00022692"/>
    </source>
</evidence>
<keyword evidence="5" id="KW-0143">Chaperone</keyword>
<sequence>MDGKWEAPLIKNPKCEKSAGCGKWTPPMIKNPEYKGKWKAPMINNPAYQGKWLPRRIPNPEYFELTSAFEELEPIGAIGLELWTMTDGIAFDNFLIVDDKVIADTIASATWSPKSSAEHKRSSKGSIVANLLQTANDKPWLWAVFILVILIPIVLITIFCCSGSSKDKEALQKKTDSVTPDDPDNEEMNREDSGNVSDNAQPEAGGETTPVAQDSVVQKSGSKKSPSSKKAIKKADLEEKDSILEEELRWAADQRMKISETGQSKAPLPKRFFQEFFQDSSESDDDHEPESTKSASPKKESSNSPRRRSARKAD</sequence>
<keyword evidence="2 5" id="KW-0812">Transmembrane</keyword>
<dbReference type="InterPro" id="IPR001580">
    <property type="entry name" value="Calret/calnex"/>
</dbReference>
<keyword evidence="5" id="KW-0256">Endoplasmic reticulum</keyword>
<reference evidence="8" key="1">
    <citation type="submission" date="2022-11" db="UniProtKB">
        <authorList>
            <consortium name="WormBaseParasite"/>
        </authorList>
    </citation>
    <scope>IDENTIFICATION</scope>
</reference>
<dbReference type="Proteomes" id="UP000887565">
    <property type="component" value="Unplaced"/>
</dbReference>
<keyword evidence="7" id="KW-1185">Reference proteome</keyword>
<feature type="region of interest" description="Disordered" evidence="6">
    <location>
        <begin position="258"/>
        <end position="314"/>
    </location>
</feature>
<keyword evidence="4 5" id="KW-0472">Membrane</keyword>
<dbReference type="AlphaFoldDB" id="A0A915JB46"/>
<feature type="region of interest" description="Disordered" evidence="6">
    <location>
        <begin position="170"/>
        <end position="238"/>
    </location>
</feature>
<comment type="subcellular location">
    <subcellularLocation>
        <location evidence="1">Endoplasmic reticulum membrane</location>
        <topology evidence="1">Single-pass membrane protein</topology>
    </subcellularLocation>
</comment>
<dbReference type="WBParaSite" id="nRc.2.0.1.t23704-RA">
    <property type="protein sequence ID" value="nRc.2.0.1.t23704-RA"/>
    <property type="gene ID" value="nRc.2.0.1.g23704"/>
</dbReference>
<dbReference type="GO" id="GO:0051082">
    <property type="term" value="F:unfolded protein binding"/>
    <property type="evidence" value="ECO:0007669"/>
    <property type="project" value="InterPro"/>
</dbReference>
<dbReference type="PRINTS" id="PR00626">
    <property type="entry name" value="CALRETICULIN"/>
</dbReference>
<evidence type="ECO:0000256" key="1">
    <source>
        <dbReference type="ARBA" id="ARBA00004389"/>
    </source>
</evidence>
<evidence type="ECO:0000256" key="6">
    <source>
        <dbReference type="SAM" id="MobiDB-lite"/>
    </source>
</evidence>
<dbReference type="GO" id="GO:0006457">
    <property type="term" value="P:protein folding"/>
    <property type="evidence" value="ECO:0007669"/>
    <property type="project" value="InterPro"/>
</dbReference>
<protein>
    <submittedName>
        <fullName evidence="8">Calnexin</fullName>
    </submittedName>
</protein>
<comment type="similarity">
    <text evidence="5">Belongs to the calreticulin family.</text>
</comment>
<proteinExistence type="inferred from homology"/>
<evidence type="ECO:0000256" key="3">
    <source>
        <dbReference type="ARBA" id="ARBA00022989"/>
    </source>
</evidence>
<dbReference type="GO" id="GO:0005789">
    <property type="term" value="C:endoplasmic reticulum membrane"/>
    <property type="evidence" value="ECO:0007669"/>
    <property type="project" value="UniProtKB-SubCell"/>
</dbReference>
<dbReference type="Gene3D" id="2.60.120.200">
    <property type="match status" value="1"/>
</dbReference>
<dbReference type="GO" id="GO:0036503">
    <property type="term" value="P:ERAD pathway"/>
    <property type="evidence" value="ECO:0007669"/>
    <property type="project" value="TreeGrafter"/>
</dbReference>
<accession>A0A915JB46</accession>
<name>A0A915JB46_ROMCU</name>
<dbReference type="Pfam" id="PF00262">
    <property type="entry name" value="Calreticulin"/>
    <property type="match status" value="1"/>
</dbReference>
<dbReference type="PANTHER" id="PTHR11073:SF1">
    <property type="entry name" value="CALNEXIN 14D-RELATED"/>
    <property type="match status" value="1"/>
</dbReference>
<dbReference type="GO" id="GO:0005509">
    <property type="term" value="F:calcium ion binding"/>
    <property type="evidence" value="ECO:0007669"/>
    <property type="project" value="InterPro"/>
</dbReference>
<evidence type="ECO:0000313" key="7">
    <source>
        <dbReference type="Proteomes" id="UP000887565"/>
    </source>
</evidence>
<organism evidence="7 8">
    <name type="scientific">Romanomermis culicivorax</name>
    <name type="common">Nematode worm</name>
    <dbReference type="NCBI Taxonomy" id="13658"/>
    <lineage>
        <taxon>Eukaryota</taxon>
        <taxon>Metazoa</taxon>
        <taxon>Ecdysozoa</taxon>
        <taxon>Nematoda</taxon>
        <taxon>Enoplea</taxon>
        <taxon>Dorylaimia</taxon>
        <taxon>Mermithida</taxon>
        <taxon>Mermithoidea</taxon>
        <taxon>Mermithidae</taxon>
        <taxon>Romanomermis</taxon>
    </lineage>
</organism>